<comment type="caution">
    <text evidence="2">The sequence shown here is derived from an EMBL/GenBank/DDBJ whole genome shotgun (WGS) entry which is preliminary data.</text>
</comment>
<evidence type="ECO:0000313" key="2">
    <source>
        <dbReference type="EMBL" id="PRP88710.1"/>
    </source>
</evidence>
<dbReference type="AlphaFoldDB" id="A0A2P6NXM3"/>
<organism evidence="2 3">
    <name type="scientific">Planoprotostelium fungivorum</name>
    <dbReference type="NCBI Taxonomy" id="1890364"/>
    <lineage>
        <taxon>Eukaryota</taxon>
        <taxon>Amoebozoa</taxon>
        <taxon>Evosea</taxon>
        <taxon>Variosea</taxon>
        <taxon>Cavosteliida</taxon>
        <taxon>Cavosteliaceae</taxon>
        <taxon>Planoprotostelium</taxon>
    </lineage>
</organism>
<proteinExistence type="predicted"/>
<gene>
    <name evidence="2" type="ORF">PROFUN_02806</name>
</gene>
<dbReference type="InParanoid" id="A0A2P6NXM3"/>
<feature type="compositionally biased region" description="Polar residues" evidence="1">
    <location>
        <begin position="27"/>
        <end position="37"/>
    </location>
</feature>
<accession>A0A2P6NXM3</accession>
<feature type="region of interest" description="Disordered" evidence="1">
    <location>
        <begin position="25"/>
        <end position="44"/>
    </location>
</feature>
<keyword evidence="3" id="KW-1185">Reference proteome</keyword>
<feature type="region of interest" description="Disordered" evidence="1">
    <location>
        <begin position="1"/>
        <end position="20"/>
    </location>
</feature>
<dbReference type="Proteomes" id="UP000241769">
    <property type="component" value="Unassembled WGS sequence"/>
</dbReference>
<feature type="compositionally biased region" description="Polar residues" evidence="1">
    <location>
        <begin position="1"/>
        <end position="12"/>
    </location>
</feature>
<evidence type="ECO:0000256" key="1">
    <source>
        <dbReference type="SAM" id="MobiDB-lite"/>
    </source>
</evidence>
<evidence type="ECO:0000313" key="3">
    <source>
        <dbReference type="Proteomes" id="UP000241769"/>
    </source>
</evidence>
<sequence length="86" mass="9510">MFHNSRTPQNIHRTPERPPFIPIPSSVMLSENDSAQPSPLKPPSTCPCAHSHYIIRSQLEAISAGVVERCLRRLDRCNGACSVSSK</sequence>
<protein>
    <submittedName>
        <fullName evidence="2">Uncharacterized protein</fullName>
    </submittedName>
</protein>
<dbReference type="EMBL" id="MDYQ01000008">
    <property type="protein sequence ID" value="PRP88710.1"/>
    <property type="molecule type" value="Genomic_DNA"/>
</dbReference>
<reference evidence="2 3" key="1">
    <citation type="journal article" date="2018" name="Genome Biol. Evol.">
        <title>Multiple Roots of Fruiting Body Formation in Amoebozoa.</title>
        <authorList>
            <person name="Hillmann F."/>
            <person name="Forbes G."/>
            <person name="Novohradska S."/>
            <person name="Ferling I."/>
            <person name="Riege K."/>
            <person name="Groth M."/>
            <person name="Westermann M."/>
            <person name="Marz M."/>
            <person name="Spaller T."/>
            <person name="Winckler T."/>
            <person name="Schaap P."/>
            <person name="Glockner G."/>
        </authorList>
    </citation>
    <scope>NUCLEOTIDE SEQUENCE [LARGE SCALE GENOMIC DNA]</scope>
    <source>
        <strain evidence="2 3">Jena</strain>
    </source>
</reference>
<name>A0A2P6NXM3_9EUKA</name>